<evidence type="ECO:0000259" key="17">
    <source>
        <dbReference type="PROSITE" id="PS51220"/>
    </source>
</evidence>
<feature type="domain" description="EGF-like" evidence="15">
    <location>
        <begin position="830"/>
        <end position="869"/>
    </location>
</feature>
<dbReference type="InterPro" id="IPR011042">
    <property type="entry name" value="6-blade_b-propeller_TolB-like"/>
</dbReference>
<evidence type="ECO:0000256" key="8">
    <source>
        <dbReference type="ARBA" id="ARBA00022869"/>
    </source>
</evidence>
<dbReference type="InterPro" id="IPR001881">
    <property type="entry name" value="EGF-like_Ca-bd_dom"/>
</dbReference>
<dbReference type="InterPro" id="IPR000742">
    <property type="entry name" value="EGF"/>
</dbReference>
<dbReference type="Proteomes" id="UP001497497">
    <property type="component" value="Unassembled WGS sequence"/>
</dbReference>
<dbReference type="SUPFAM" id="SSF57184">
    <property type="entry name" value="Growth factor receptor domain"/>
    <property type="match status" value="2"/>
</dbReference>
<evidence type="ECO:0000313" key="19">
    <source>
        <dbReference type="Proteomes" id="UP001497497"/>
    </source>
</evidence>
<dbReference type="InterPro" id="IPR009030">
    <property type="entry name" value="Growth_fac_rcpt_cys_sf"/>
</dbReference>
<dbReference type="InterPro" id="IPR000033">
    <property type="entry name" value="LDLR_classB_rpt"/>
</dbReference>
<dbReference type="SUPFAM" id="SSF54511">
    <property type="entry name" value="GFP-like"/>
    <property type="match status" value="1"/>
</dbReference>
<dbReference type="SMART" id="SM00539">
    <property type="entry name" value="NIDO"/>
    <property type="match status" value="1"/>
</dbReference>
<evidence type="ECO:0000256" key="4">
    <source>
        <dbReference type="ARBA" id="ARBA00022536"/>
    </source>
</evidence>
<feature type="domain" description="EGF-like" evidence="15">
    <location>
        <begin position="666"/>
        <end position="707"/>
    </location>
</feature>
<dbReference type="GO" id="GO:0017147">
    <property type="term" value="F:Wnt-protein binding"/>
    <property type="evidence" value="ECO:0007669"/>
    <property type="project" value="TreeGrafter"/>
</dbReference>
<evidence type="ECO:0008006" key="20">
    <source>
        <dbReference type="Google" id="ProtNLM"/>
    </source>
</evidence>
<evidence type="ECO:0000256" key="12">
    <source>
        <dbReference type="PROSITE-ProRule" id="PRU00076"/>
    </source>
</evidence>
<feature type="domain" description="EGF-like" evidence="15">
    <location>
        <begin position="710"/>
        <end position="748"/>
    </location>
</feature>
<comment type="caution">
    <text evidence="12">Lacks conserved residue(s) required for the propagation of feature annotation.</text>
</comment>
<dbReference type="SMART" id="SM00135">
    <property type="entry name" value="LY"/>
    <property type="match status" value="5"/>
</dbReference>
<dbReference type="Pfam" id="PF07474">
    <property type="entry name" value="G2F"/>
    <property type="match status" value="1"/>
</dbReference>
<keyword evidence="9" id="KW-0130">Cell adhesion</keyword>
<dbReference type="PROSITE" id="PS00010">
    <property type="entry name" value="ASX_HYDROXYL"/>
    <property type="match status" value="1"/>
</dbReference>
<evidence type="ECO:0000256" key="7">
    <source>
        <dbReference type="ARBA" id="ARBA00022837"/>
    </source>
</evidence>
<comment type="subcellular location">
    <subcellularLocation>
        <location evidence="1">Secreted</location>
        <location evidence="1">Extracellular space</location>
        <location evidence="1">Extracellular matrix</location>
        <location evidence="1">Basement membrane</location>
    </subcellularLocation>
</comment>
<dbReference type="PROSITE" id="PS51220">
    <property type="entry name" value="NIDO"/>
    <property type="match status" value="1"/>
</dbReference>
<feature type="repeat" description="LDL-receptor class B" evidence="13">
    <location>
        <begin position="1089"/>
        <end position="1131"/>
    </location>
</feature>
<evidence type="ECO:0000256" key="10">
    <source>
        <dbReference type="ARBA" id="ARBA00023157"/>
    </source>
</evidence>
<dbReference type="InterPro" id="IPR003886">
    <property type="entry name" value="NIDO_dom"/>
</dbReference>
<dbReference type="PROSITE" id="PS50026">
    <property type="entry name" value="EGF_3"/>
    <property type="match status" value="10"/>
</dbReference>
<feature type="disulfide bond" evidence="12">
    <location>
        <begin position="676"/>
        <end position="693"/>
    </location>
</feature>
<dbReference type="Gene3D" id="2.10.25.10">
    <property type="entry name" value="Laminin"/>
    <property type="match status" value="10"/>
</dbReference>
<dbReference type="EMBL" id="CAXITT010000069">
    <property type="protein sequence ID" value="CAL1530382.1"/>
    <property type="molecule type" value="Genomic_DNA"/>
</dbReference>
<dbReference type="PROSITE" id="PS01187">
    <property type="entry name" value="EGF_CA"/>
    <property type="match status" value="1"/>
</dbReference>
<dbReference type="GO" id="GO:0005509">
    <property type="term" value="F:calcium ion binding"/>
    <property type="evidence" value="ECO:0007669"/>
    <property type="project" value="InterPro"/>
</dbReference>
<feature type="repeat" description="LDL-receptor class B" evidence="13">
    <location>
        <begin position="1047"/>
        <end position="1088"/>
    </location>
</feature>
<protein>
    <recommendedName>
        <fullName evidence="20">Nidogen</fullName>
    </recommendedName>
</protein>
<keyword evidence="4 12" id="KW-0245">EGF-like domain</keyword>
<dbReference type="CDD" id="cd00054">
    <property type="entry name" value="EGF_CA"/>
    <property type="match status" value="1"/>
</dbReference>
<feature type="disulfide bond" evidence="12">
    <location>
        <begin position="633"/>
        <end position="650"/>
    </location>
</feature>
<feature type="domain" description="EGF-like" evidence="15">
    <location>
        <begin position="915"/>
        <end position="956"/>
    </location>
</feature>
<dbReference type="Gene3D" id="2.120.10.30">
    <property type="entry name" value="TolB, C-terminal domain"/>
    <property type="match status" value="1"/>
</dbReference>
<evidence type="ECO:0000256" key="1">
    <source>
        <dbReference type="ARBA" id="ARBA00004302"/>
    </source>
</evidence>
<dbReference type="Pfam" id="PF00058">
    <property type="entry name" value="Ldl_recept_b"/>
    <property type="match status" value="3"/>
</dbReference>
<keyword evidence="10 12" id="KW-1015">Disulfide bond</keyword>
<dbReference type="SMART" id="SM00179">
    <property type="entry name" value="EGF_CA"/>
    <property type="match status" value="4"/>
</dbReference>
<dbReference type="PROSITE" id="PS50993">
    <property type="entry name" value="NIDOGEN_G2"/>
    <property type="match status" value="1"/>
</dbReference>
<feature type="signal peptide" evidence="14">
    <location>
        <begin position="1"/>
        <end position="28"/>
    </location>
</feature>
<accession>A0AAV2H9L8</accession>
<keyword evidence="7" id="KW-0106">Calcium</keyword>
<dbReference type="Pfam" id="PF06119">
    <property type="entry name" value="NIDO"/>
    <property type="match status" value="1"/>
</dbReference>
<evidence type="ECO:0000256" key="5">
    <source>
        <dbReference type="ARBA" id="ARBA00022729"/>
    </source>
</evidence>
<evidence type="ECO:0000256" key="2">
    <source>
        <dbReference type="ARBA" id="ARBA00022525"/>
    </source>
</evidence>
<comment type="caution">
    <text evidence="18">The sequence shown here is derived from an EMBL/GenBank/DDBJ whole genome shotgun (WGS) entry which is preliminary data.</text>
</comment>
<gene>
    <name evidence="18" type="ORF">GSLYS_00004515001</name>
</gene>
<dbReference type="SMART" id="SM00181">
    <property type="entry name" value="EGF"/>
    <property type="match status" value="13"/>
</dbReference>
<evidence type="ECO:0000256" key="3">
    <source>
        <dbReference type="ARBA" id="ARBA00022530"/>
    </source>
</evidence>
<feature type="disulfide bond" evidence="12">
    <location>
        <begin position="925"/>
        <end position="942"/>
    </location>
</feature>
<feature type="domain" description="EGF-like" evidence="15">
    <location>
        <begin position="871"/>
        <end position="913"/>
    </location>
</feature>
<dbReference type="InterPro" id="IPR018097">
    <property type="entry name" value="EGF_Ca-bd_CS"/>
</dbReference>
<feature type="domain" description="Nidogen G2 beta-barrel" evidence="16">
    <location>
        <begin position="322"/>
        <end position="548"/>
    </location>
</feature>
<feature type="domain" description="EGF-like" evidence="15">
    <location>
        <begin position="543"/>
        <end position="583"/>
    </location>
</feature>
<feature type="domain" description="EGF-like" evidence="15">
    <location>
        <begin position="584"/>
        <end position="622"/>
    </location>
</feature>
<feature type="domain" description="EGF-like" evidence="15">
    <location>
        <begin position="624"/>
        <end position="664"/>
    </location>
</feature>
<dbReference type="InterPro" id="IPR009017">
    <property type="entry name" value="GFP"/>
</dbReference>
<sequence length="1304" mass="143565">MASLSSAPTFRHFAVCLVLSCAVVRVTSLSLDLFYPFGAHVGDDTVDPGDDASSSEIKLPEPIIFYNSSFRNIYVNINGHVSFETDVPSYRADLAMPLGFHIIAVFLADVDTTTSGRVYYRATADKALLQRAAADIQTYFSGFESFIPTALFIVTWDRVGSYSQQSDKLNTFQLVLMTDGIHSFALFHYLDGGIQWTKSQGKFEPTYSDIPPQAGFEGGRGGSFYTLPGSADSGAFVTGSNVNFPGVWMYHIGNTRNGNVRPADLNTGEVTLFDVETPQDGCVQSAYTCHQNAQCIDNDVGSCCACVPPFYGNGLACLEPGVAQKLNGRVYGNLNGITLDNDLNIHTYVVITDGRTYSAISRVPEILGPALETLNSIGGIIGWLFAVPMNPHAKNGYSLTGGKFNRTARVTFQSVDRADYVVRIYQVFNGHDSPNNIRMETRLEGNVPEIPLGAMVSVDDYNENYKKTSRGTVKAFVERTYRVNDVAYRYTWDNTITFDECDDGKTLASDVLRLTVNRHFVKHSQQDQVVRFAMTSKVGLFTGADPCAISANKCGENADCVPLGETHKCVCRTGYSGDGMKCEDINECLLNPCHQNARCFNLPGSFQCRCQPGFSGDGRTCRADVPLCGQVVCDSNAQCAFTEGTRQPQCVCNTGFRGDGVTCAPFTATCNEAPICAENAQCVYDDELRTYSCECLDEFSGDGYSCQPLLDNGCGECHRFGQCIFNIERKTYGCQCNPGYTGDGKRCSLIDTCADCDRNARCTFNDDISDYECTCLRGYRGDGKRCQLRDCREDSQMCDPVGGICWLDKDRNVSICRCNYGYRGDGFNCQPIGCDVYNDCHENARCISNGTKHFCQCIDGFEGDGKRCRPLTIGCNVRNDCDQNARCGPDAADPSVFTCRCNPGYSGDGKLCTRRMVPCNQVNNCDRNAECVYDPDLMSYACRCTRGYEGDGIACRRKDIFDCRRNQNMCAREAECVQGADEAYVCVCKSGFRGDGAVCSPFMLSSCHLLSRLFVRGTTLFTKDYGQQLINIRNMLAVGVDTDCQDGYLYWTDASMGLIRRSKLNGSDVEVIVSGLKSPEGIAVDFSARNIFFTDSELDTLQVTRLDGSHLKTLVSTDMVNPRAIVLDINRGVIYWTDWNRNRPQIEKINMDGTDRKVLVSDGLQLPNGLSFDPFSQTLCWGDAGTQSIECIRSDGAGRRVVYAKATYPFDITVLNNIIYWTDWQRKDVPNINQSGGEVNEPLQQAIGGNGRLYGITAVKDQCPRARNSCGLNDGGCKFLCLASQNRGRTCACPDGMDPRLCQQ</sequence>
<dbReference type="FunFam" id="2.120.10.30:FF:000241">
    <property type="entry name" value="Low-density lipoprotein receptor-related protein 6"/>
    <property type="match status" value="1"/>
</dbReference>
<evidence type="ECO:0000256" key="14">
    <source>
        <dbReference type="SAM" id="SignalP"/>
    </source>
</evidence>
<dbReference type="Gene3D" id="2.40.155.10">
    <property type="entry name" value="Green fluorescent protein"/>
    <property type="match status" value="1"/>
</dbReference>
<evidence type="ECO:0000259" key="16">
    <source>
        <dbReference type="PROSITE" id="PS50993"/>
    </source>
</evidence>
<dbReference type="GO" id="GO:0060070">
    <property type="term" value="P:canonical Wnt signaling pathway"/>
    <property type="evidence" value="ECO:0007669"/>
    <property type="project" value="TreeGrafter"/>
</dbReference>
<feature type="domain" description="EGF-like" evidence="15">
    <location>
        <begin position="959"/>
        <end position="1000"/>
    </location>
</feature>
<evidence type="ECO:0000256" key="6">
    <source>
        <dbReference type="ARBA" id="ARBA00022737"/>
    </source>
</evidence>
<evidence type="ECO:0000256" key="9">
    <source>
        <dbReference type="ARBA" id="ARBA00022889"/>
    </source>
</evidence>
<evidence type="ECO:0000313" key="18">
    <source>
        <dbReference type="EMBL" id="CAL1530382.1"/>
    </source>
</evidence>
<keyword evidence="3" id="KW-0272">Extracellular matrix</keyword>
<dbReference type="InterPro" id="IPR000152">
    <property type="entry name" value="EGF-type_Asp/Asn_hydroxyl_site"/>
</dbReference>
<reference evidence="18 19" key="1">
    <citation type="submission" date="2024-04" db="EMBL/GenBank/DDBJ databases">
        <authorList>
            <consortium name="Genoscope - CEA"/>
            <person name="William W."/>
        </authorList>
    </citation>
    <scope>NUCLEOTIDE SEQUENCE [LARGE SCALE GENOMIC DNA]</scope>
</reference>
<keyword evidence="5 14" id="KW-0732">Signal</keyword>
<evidence type="ECO:0000256" key="13">
    <source>
        <dbReference type="PROSITE-ProRule" id="PRU00461"/>
    </source>
</evidence>
<dbReference type="PROSITE" id="PS01186">
    <property type="entry name" value="EGF_2"/>
    <property type="match status" value="9"/>
</dbReference>
<keyword evidence="8" id="KW-0084">Basement membrane</keyword>
<keyword evidence="6" id="KW-0677">Repeat</keyword>
<dbReference type="GO" id="GO:0007160">
    <property type="term" value="P:cell-matrix adhesion"/>
    <property type="evidence" value="ECO:0007669"/>
    <property type="project" value="InterPro"/>
</dbReference>
<proteinExistence type="predicted"/>
<dbReference type="InterPro" id="IPR050778">
    <property type="entry name" value="Cueball_EGF_LRP_Nidogen"/>
</dbReference>
<organism evidence="18 19">
    <name type="scientific">Lymnaea stagnalis</name>
    <name type="common">Great pond snail</name>
    <name type="synonym">Helix stagnalis</name>
    <dbReference type="NCBI Taxonomy" id="6523"/>
    <lineage>
        <taxon>Eukaryota</taxon>
        <taxon>Metazoa</taxon>
        <taxon>Spiralia</taxon>
        <taxon>Lophotrochozoa</taxon>
        <taxon>Mollusca</taxon>
        <taxon>Gastropoda</taxon>
        <taxon>Heterobranchia</taxon>
        <taxon>Euthyneura</taxon>
        <taxon>Panpulmonata</taxon>
        <taxon>Hygrophila</taxon>
        <taxon>Lymnaeoidea</taxon>
        <taxon>Lymnaeidae</taxon>
        <taxon>Lymnaea</taxon>
    </lineage>
</organism>
<dbReference type="SUPFAM" id="SSF63825">
    <property type="entry name" value="YWTD domain"/>
    <property type="match status" value="1"/>
</dbReference>
<keyword evidence="2" id="KW-0964">Secreted</keyword>
<evidence type="ECO:0000259" key="15">
    <source>
        <dbReference type="PROSITE" id="PS50026"/>
    </source>
</evidence>
<dbReference type="GO" id="GO:0005886">
    <property type="term" value="C:plasma membrane"/>
    <property type="evidence" value="ECO:0007669"/>
    <property type="project" value="TreeGrafter"/>
</dbReference>
<keyword evidence="11" id="KW-0325">Glycoprotein</keyword>
<feature type="chain" id="PRO_5044010605" description="Nidogen" evidence="14">
    <location>
        <begin position="29"/>
        <end position="1304"/>
    </location>
</feature>
<dbReference type="Pfam" id="PF12947">
    <property type="entry name" value="EGF_3"/>
    <property type="match status" value="5"/>
</dbReference>
<dbReference type="GO" id="GO:0042813">
    <property type="term" value="F:Wnt receptor activity"/>
    <property type="evidence" value="ECO:0007669"/>
    <property type="project" value="TreeGrafter"/>
</dbReference>
<feature type="disulfide bond" evidence="12">
    <location>
        <begin position="717"/>
        <end position="734"/>
    </location>
</feature>
<dbReference type="GO" id="GO:0005604">
    <property type="term" value="C:basement membrane"/>
    <property type="evidence" value="ECO:0007669"/>
    <property type="project" value="UniProtKB-SubCell"/>
</dbReference>
<feature type="disulfide bond" evidence="12">
    <location>
        <begin position="756"/>
        <end position="773"/>
    </location>
</feature>
<dbReference type="PROSITE" id="PS51120">
    <property type="entry name" value="LDLRB"/>
    <property type="match status" value="3"/>
</dbReference>
<feature type="domain" description="NIDO" evidence="17">
    <location>
        <begin position="105"/>
        <end position="255"/>
    </location>
</feature>
<dbReference type="PANTHER" id="PTHR46513">
    <property type="entry name" value="VITELLOGENIN RECEPTOR-LIKE PROTEIN-RELATED-RELATED"/>
    <property type="match status" value="1"/>
</dbReference>
<feature type="repeat" description="LDL-receptor class B" evidence="13">
    <location>
        <begin position="1132"/>
        <end position="1176"/>
    </location>
</feature>
<keyword evidence="19" id="KW-1185">Reference proteome</keyword>
<dbReference type="SMART" id="SM00682">
    <property type="entry name" value="G2F"/>
    <property type="match status" value="1"/>
</dbReference>
<feature type="domain" description="EGF-like" evidence="15">
    <location>
        <begin position="749"/>
        <end position="787"/>
    </location>
</feature>
<evidence type="ECO:0000256" key="11">
    <source>
        <dbReference type="ARBA" id="ARBA00023180"/>
    </source>
</evidence>
<dbReference type="PANTHER" id="PTHR46513:SF13">
    <property type="entry name" value="EGF-LIKE DOMAIN-CONTAINING PROTEIN"/>
    <property type="match status" value="1"/>
</dbReference>
<name>A0AAV2H9L8_LYMST</name>
<dbReference type="FunFam" id="2.10.25.10:FF:000653">
    <property type="entry name" value="Putative Fibrillin-1"/>
    <property type="match status" value="1"/>
</dbReference>
<dbReference type="InterPro" id="IPR024731">
    <property type="entry name" value="NELL2-like_EGF"/>
</dbReference>
<dbReference type="InterPro" id="IPR006605">
    <property type="entry name" value="G2_nidogen/fibulin_G2F"/>
</dbReference>